<accession>A0A150H5D2</accession>
<dbReference type="Pfam" id="PF13640">
    <property type="entry name" value="2OG-FeII_Oxy_3"/>
    <property type="match status" value="1"/>
</dbReference>
<dbReference type="InterPro" id="IPR005123">
    <property type="entry name" value="Oxoglu/Fe-dep_dioxygenase_dom"/>
</dbReference>
<keyword evidence="5" id="KW-0560">Oxidoreductase</keyword>
<comment type="subcellular location">
    <subcellularLocation>
        <location evidence="2">Endoplasmic reticulum membrane</location>
        <topology evidence="2">Single-pass type II membrane protein</topology>
    </subcellularLocation>
</comment>
<gene>
    <name evidence="9" type="ORF">GPECTOR_1g749</name>
</gene>
<protein>
    <recommendedName>
        <fullName evidence="8">Fe2OG dioxygenase domain-containing protein</fullName>
    </recommendedName>
</protein>
<evidence type="ECO:0000256" key="6">
    <source>
        <dbReference type="ARBA" id="ARBA00023004"/>
    </source>
</evidence>
<evidence type="ECO:0000256" key="4">
    <source>
        <dbReference type="ARBA" id="ARBA00022964"/>
    </source>
</evidence>
<evidence type="ECO:0000256" key="5">
    <source>
        <dbReference type="ARBA" id="ARBA00023002"/>
    </source>
</evidence>
<comment type="cofactor">
    <cofactor evidence="1">
        <name>L-ascorbate</name>
        <dbReference type="ChEBI" id="CHEBI:38290"/>
    </cofactor>
</comment>
<feature type="domain" description="Fe2OG dioxygenase" evidence="8">
    <location>
        <begin position="185"/>
        <end position="315"/>
    </location>
</feature>
<dbReference type="PANTHER" id="PTHR10869">
    <property type="entry name" value="PROLYL 4-HYDROXYLASE ALPHA SUBUNIT"/>
    <property type="match status" value="1"/>
</dbReference>
<evidence type="ECO:0000256" key="1">
    <source>
        <dbReference type="ARBA" id="ARBA00001961"/>
    </source>
</evidence>
<evidence type="ECO:0000313" key="9">
    <source>
        <dbReference type="EMBL" id="KXZ56830.1"/>
    </source>
</evidence>
<comment type="caution">
    <text evidence="9">The sequence shown here is derived from an EMBL/GenBank/DDBJ whole genome shotgun (WGS) entry which is preliminary data.</text>
</comment>
<dbReference type="STRING" id="33097.A0A150H5D2"/>
<dbReference type="EMBL" id="LSYV01000002">
    <property type="protein sequence ID" value="KXZ56830.1"/>
    <property type="molecule type" value="Genomic_DNA"/>
</dbReference>
<organism evidence="9 10">
    <name type="scientific">Gonium pectorale</name>
    <name type="common">Green alga</name>
    <dbReference type="NCBI Taxonomy" id="33097"/>
    <lineage>
        <taxon>Eukaryota</taxon>
        <taxon>Viridiplantae</taxon>
        <taxon>Chlorophyta</taxon>
        <taxon>core chlorophytes</taxon>
        <taxon>Chlorophyceae</taxon>
        <taxon>CS clade</taxon>
        <taxon>Chlamydomonadales</taxon>
        <taxon>Volvocaceae</taxon>
        <taxon>Gonium</taxon>
    </lineage>
</organism>
<evidence type="ECO:0000256" key="2">
    <source>
        <dbReference type="ARBA" id="ARBA00004648"/>
    </source>
</evidence>
<keyword evidence="3" id="KW-0479">Metal-binding</keyword>
<proteinExistence type="predicted"/>
<evidence type="ECO:0000313" key="10">
    <source>
        <dbReference type="Proteomes" id="UP000075714"/>
    </source>
</evidence>
<dbReference type="PROSITE" id="PS51471">
    <property type="entry name" value="FE2OG_OXY"/>
    <property type="match status" value="1"/>
</dbReference>
<dbReference type="OrthoDB" id="420380at2759"/>
<comment type="catalytic activity">
    <reaction evidence="7">
        <text>L-prolyl-[collagen] + 2-oxoglutarate + O2 = trans-4-hydroxy-L-prolyl-[collagen] + succinate + CO2</text>
        <dbReference type="Rhea" id="RHEA:18945"/>
        <dbReference type="Rhea" id="RHEA-COMP:11676"/>
        <dbReference type="Rhea" id="RHEA-COMP:11680"/>
        <dbReference type="ChEBI" id="CHEBI:15379"/>
        <dbReference type="ChEBI" id="CHEBI:16526"/>
        <dbReference type="ChEBI" id="CHEBI:16810"/>
        <dbReference type="ChEBI" id="CHEBI:30031"/>
        <dbReference type="ChEBI" id="CHEBI:50342"/>
        <dbReference type="ChEBI" id="CHEBI:61965"/>
        <dbReference type="EC" id="1.14.11.2"/>
    </reaction>
</comment>
<dbReference type="SMART" id="SM00702">
    <property type="entry name" value="P4Hc"/>
    <property type="match status" value="1"/>
</dbReference>
<dbReference type="PANTHER" id="PTHR10869:SF246">
    <property type="entry name" value="TRANSMEMBRANE PROLYL 4-HYDROXYLASE"/>
    <property type="match status" value="1"/>
</dbReference>
<dbReference type="InterPro" id="IPR006620">
    <property type="entry name" value="Pro_4_hyd_alph"/>
</dbReference>
<evidence type="ECO:0000259" key="8">
    <source>
        <dbReference type="PROSITE" id="PS51471"/>
    </source>
</evidence>
<evidence type="ECO:0000256" key="7">
    <source>
        <dbReference type="ARBA" id="ARBA00049169"/>
    </source>
</evidence>
<dbReference type="Proteomes" id="UP000075714">
    <property type="component" value="Unassembled WGS sequence"/>
</dbReference>
<sequence>MNAVLRGCLQVGAVRVSSQRAGRTLQEKGSEVRLIGGQAAGAVKAAAVTGAALPTINPYDMEAFEAAVSKGLSTLKPPMTPGESGEAFYRTIPFQAGCMAAAGGLMREIISWYPRIMVFPNFIDKARREEIIAVASKQMAKSDLAYRPGENTDANQQVRTSWGAYLGSDATPALKWLEDKVAAVTFLPPGNGEPWNVLNYVETQHYDSHMDSFDPKDFGPQYSQRIATVIVLLSDENLVGGETIFKREGKANANNPITNWTSCDVDGGFKYKPRAGDAVLFWSVLPDGTIDPRSLHGSCPVVTGKKWGAVKWIRSKGEYNP</sequence>
<dbReference type="GO" id="GO:0005789">
    <property type="term" value="C:endoplasmic reticulum membrane"/>
    <property type="evidence" value="ECO:0007669"/>
    <property type="project" value="UniProtKB-SubCell"/>
</dbReference>
<evidence type="ECO:0000256" key="3">
    <source>
        <dbReference type="ARBA" id="ARBA00022723"/>
    </source>
</evidence>
<dbReference type="GO" id="GO:0005506">
    <property type="term" value="F:iron ion binding"/>
    <property type="evidence" value="ECO:0007669"/>
    <property type="project" value="InterPro"/>
</dbReference>
<dbReference type="GO" id="GO:0031418">
    <property type="term" value="F:L-ascorbic acid binding"/>
    <property type="evidence" value="ECO:0007669"/>
    <property type="project" value="InterPro"/>
</dbReference>
<dbReference type="Gene3D" id="2.60.120.620">
    <property type="entry name" value="q2cbj1_9rhob like domain"/>
    <property type="match status" value="1"/>
</dbReference>
<dbReference type="InterPro" id="IPR045054">
    <property type="entry name" value="P4HA-like"/>
</dbReference>
<name>A0A150H5D2_GONPE</name>
<dbReference type="InterPro" id="IPR044862">
    <property type="entry name" value="Pro_4_hyd_alph_FE2OG_OXY"/>
</dbReference>
<reference evidence="10" key="1">
    <citation type="journal article" date="2016" name="Nat. Commun.">
        <title>The Gonium pectorale genome demonstrates co-option of cell cycle regulation during the evolution of multicellularity.</title>
        <authorList>
            <person name="Hanschen E.R."/>
            <person name="Marriage T.N."/>
            <person name="Ferris P.J."/>
            <person name="Hamaji T."/>
            <person name="Toyoda A."/>
            <person name="Fujiyama A."/>
            <person name="Neme R."/>
            <person name="Noguchi H."/>
            <person name="Minakuchi Y."/>
            <person name="Suzuki M."/>
            <person name="Kawai-Toyooka H."/>
            <person name="Smith D.R."/>
            <person name="Sparks H."/>
            <person name="Anderson J."/>
            <person name="Bakaric R."/>
            <person name="Luria V."/>
            <person name="Karger A."/>
            <person name="Kirschner M.W."/>
            <person name="Durand P.M."/>
            <person name="Michod R.E."/>
            <person name="Nozaki H."/>
            <person name="Olson B.J."/>
        </authorList>
    </citation>
    <scope>NUCLEOTIDE SEQUENCE [LARGE SCALE GENOMIC DNA]</scope>
    <source>
        <strain evidence="10">NIES-2863</strain>
    </source>
</reference>
<keyword evidence="10" id="KW-1185">Reference proteome</keyword>
<keyword evidence="4" id="KW-0223">Dioxygenase</keyword>
<keyword evidence="6" id="KW-0408">Iron</keyword>
<dbReference type="AlphaFoldDB" id="A0A150H5D2"/>
<dbReference type="GO" id="GO:0004656">
    <property type="term" value="F:procollagen-proline 4-dioxygenase activity"/>
    <property type="evidence" value="ECO:0007669"/>
    <property type="project" value="UniProtKB-EC"/>
</dbReference>